<evidence type="ECO:0000256" key="1">
    <source>
        <dbReference type="SAM" id="MobiDB-lite"/>
    </source>
</evidence>
<evidence type="ECO:0000313" key="3">
    <source>
        <dbReference type="EMBL" id="PJJ69853.1"/>
    </source>
</evidence>
<keyword evidence="2" id="KW-1133">Transmembrane helix</keyword>
<dbReference type="RefSeq" id="WP_244900159.1">
    <property type="nucleotide sequence ID" value="NZ_PGFE01000004.1"/>
</dbReference>
<feature type="transmembrane region" description="Helical" evidence="2">
    <location>
        <begin position="178"/>
        <end position="196"/>
    </location>
</feature>
<dbReference type="AlphaFoldDB" id="A0A2M9CD79"/>
<feature type="transmembrane region" description="Helical" evidence="2">
    <location>
        <begin position="229"/>
        <end position="247"/>
    </location>
</feature>
<dbReference type="EMBL" id="PGFE01000004">
    <property type="protein sequence ID" value="PJJ69853.1"/>
    <property type="molecule type" value="Genomic_DNA"/>
</dbReference>
<feature type="transmembrane region" description="Helical" evidence="2">
    <location>
        <begin position="397"/>
        <end position="422"/>
    </location>
</feature>
<dbReference type="InterPro" id="IPR012507">
    <property type="entry name" value="YibE_F"/>
</dbReference>
<feature type="transmembrane region" description="Helical" evidence="2">
    <location>
        <begin position="203"/>
        <end position="223"/>
    </location>
</feature>
<dbReference type="Proteomes" id="UP000231693">
    <property type="component" value="Unassembled WGS sequence"/>
</dbReference>
<feature type="compositionally biased region" description="Basic and acidic residues" evidence="1">
    <location>
        <begin position="14"/>
        <end position="40"/>
    </location>
</feature>
<name>A0A2M9CD79_9CELL</name>
<dbReference type="Pfam" id="PF07907">
    <property type="entry name" value="YibE_F"/>
    <property type="match status" value="1"/>
</dbReference>
<organism evidence="3 4">
    <name type="scientific">Sediminihabitans luteus</name>
    <dbReference type="NCBI Taxonomy" id="1138585"/>
    <lineage>
        <taxon>Bacteria</taxon>
        <taxon>Bacillati</taxon>
        <taxon>Actinomycetota</taxon>
        <taxon>Actinomycetes</taxon>
        <taxon>Micrococcales</taxon>
        <taxon>Cellulomonadaceae</taxon>
        <taxon>Sediminihabitans</taxon>
    </lineage>
</organism>
<dbReference type="PANTHER" id="PTHR41771:SF1">
    <property type="entry name" value="MEMBRANE PROTEIN"/>
    <property type="match status" value="1"/>
</dbReference>
<comment type="caution">
    <text evidence="3">The sequence shown here is derived from an EMBL/GenBank/DDBJ whole genome shotgun (WGS) entry which is preliminary data.</text>
</comment>
<accession>A0A2M9CD79</accession>
<protein>
    <submittedName>
        <fullName evidence="3">Putative membrane protein</fullName>
    </submittedName>
</protein>
<feature type="transmembrane region" description="Helical" evidence="2">
    <location>
        <begin position="61"/>
        <end position="82"/>
    </location>
</feature>
<reference evidence="3 4" key="1">
    <citation type="submission" date="2017-11" db="EMBL/GenBank/DDBJ databases">
        <title>Genomic Encyclopedia of Archaeal and Bacterial Type Strains, Phase II (KMG-II): From Individual Species to Whole Genera.</title>
        <authorList>
            <person name="Goeker M."/>
        </authorList>
    </citation>
    <scope>NUCLEOTIDE SEQUENCE [LARGE SCALE GENOMIC DNA]</scope>
    <source>
        <strain evidence="3 4">DSM 25478</strain>
    </source>
</reference>
<dbReference type="PANTHER" id="PTHR41771">
    <property type="entry name" value="MEMBRANE PROTEIN-RELATED"/>
    <property type="match status" value="1"/>
</dbReference>
<gene>
    <name evidence="3" type="ORF">CLV28_2328</name>
</gene>
<feature type="transmembrane region" description="Helical" evidence="2">
    <location>
        <begin position="295"/>
        <end position="317"/>
    </location>
</feature>
<evidence type="ECO:0000313" key="4">
    <source>
        <dbReference type="Proteomes" id="UP000231693"/>
    </source>
</evidence>
<feature type="transmembrane region" description="Helical" evidence="2">
    <location>
        <begin position="254"/>
        <end position="275"/>
    </location>
</feature>
<feature type="transmembrane region" description="Helical" evidence="2">
    <location>
        <begin position="355"/>
        <end position="377"/>
    </location>
</feature>
<keyword evidence="2" id="KW-0812">Transmembrane</keyword>
<keyword evidence="2" id="KW-0472">Membrane</keyword>
<keyword evidence="4" id="KW-1185">Reference proteome</keyword>
<proteinExistence type="predicted"/>
<sequence length="440" mass="46705">MRRRRHEHHQQLQQHEHHQQLQQHEHHQQLQQHEHREGRGHGHGHGHMLRGDARSTRRSRIVLAAIVVPVMIVTLLGAVHWWPSSDDLPDSIPFAADGTSIQQGTVVGPADDARGVVPARLDSASPGAPDPVGTVVDLAVPPEQIAHGFDVEDRVTLIHLGDVVGEATPYVFIDYSRGVPLGLLAAAYVAVVVLVARWRGLAALVGLAMAFAVVAWFTLPALLAGENAMAVALITSSLVMCMVLYVAHGISVRTSVALVGTLLGLVLTAAIATWASKTSNITGLSSEESIWLPQYAPALDIHGVVLCGIVLAGMGVLNDVTITQASAVWELREASPTAGRLELFRRAMRIGRDHIASTVYTIAFAYVGAALPLLLAVSMSERGFLANLTSGEIAEEVVRTLVGSIGLVLAIPATTAVAALTVPRPSAVDGKLDPDPAPTT</sequence>
<feature type="region of interest" description="Disordered" evidence="1">
    <location>
        <begin position="1"/>
        <end position="54"/>
    </location>
</feature>
<evidence type="ECO:0000256" key="2">
    <source>
        <dbReference type="SAM" id="Phobius"/>
    </source>
</evidence>